<organism evidence="1 2">
    <name type="scientific">Candidatus Xianfuyuplasma coldseepsis</name>
    <dbReference type="NCBI Taxonomy" id="2782163"/>
    <lineage>
        <taxon>Bacteria</taxon>
        <taxon>Bacillati</taxon>
        <taxon>Mycoplasmatota</taxon>
        <taxon>Mollicutes</taxon>
        <taxon>Candidatus Izemoplasmatales</taxon>
        <taxon>Candidatus Izemoplasmataceae</taxon>
        <taxon>Candidatus Xianfuyuplasma</taxon>
    </lineage>
</organism>
<dbReference type="KEGG" id="xcl:G4Z02_04905"/>
<gene>
    <name evidence="1" type="ORF">G4Z02_04905</name>
</gene>
<reference evidence="1 2" key="1">
    <citation type="submission" date="2020-02" db="EMBL/GenBank/DDBJ databases">
        <authorList>
            <person name="Zheng R.K."/>
            <person name="Sun C.M."/>
        </authorList>
    </citation>
    <scope>NUCLEOTIDE SEQUENCE [LARGE SCALE GENOMIC DNA]</scope>
    <source>
        <strain evidence="2">zrk13</strain>
    </source>
</reference>
<dbReference type="RefSeq" id="WP_258876881.1">
    <property type="nucleotide sequence ID" value="NZ_CP048914.1"/>
</dbReference>
<dbReference type="EMBL" id="CP048914">
    <property type="protein sequence ID" value="QMS85108.1"/>
    <property type="molecule type" value="Genomic_DNA"/>
</dbReference>
<proteinExistence type="predicted"/>
<protein>
    <submittedName>
        <fullName evidence="1">Uncharacterized protein</fullName>
    </submittedName>
</protein>
<evidence type="ECO:0000313" key="1">
    <source>
        <dbReference type="EMBL" id="QMS85108.1"/>
    </source>
</evidence>
<keyword evidence="2" id="KW-1185">Reference proteome</keyword>
<sequence>MAEYKNKSADIKIQYCIEQYDRLETLFKLDFHEFALLLSLMGFLHGEKLPINANDNNNKEHTFSRTTYDRAETDFDAYFGLLTILDNQALGYDEVINNIAFEKTSQNNVSFPKLTNVSTFYGYLISGIEKTFDEFYKYGNKSYDVASAIHDFLNTDINSEMLIIDELLLVELEEEDNEV</sequence>
<dbReference type="AlphaFoldDB" id="A0A7L7KTK5"/>
<accession>A0A7L7KTK5</accession>
<dbReference type="Proteomes" id="UP000514720">
    <property type="component" value="Chromosome"/>
</dbReference>
<evidence type="ECO:0000313" key="2">
    <source>
        <dbReference type="Proteomes" id="UP000514720"/>
    </source>
</evidence>
<name>A0A7L7KTK5_9MOLU</name>